<keyword evidence="2" id="KW-0472">Membrane</keyword>
<organism evidence="4 5">
    <name type="scientific">Liquorilactobacillus sucicola DSM 21376 = JCM 15457</name>
    <dbReference type="NCBI Taxonomy" id="1423806"/>
    <lineage>
        <taxon>Bacteria</taxon>
        <taxon>Bacillati</taxon>
        <taxon>Bacillota</taxon>
        <taxon>Bacilli</taxon>
        <taxon>Lactobacillales</taxon>
        <taxon>Lactobacillaceae</taxon>
        <taxon>Liquorilactobacillus</taxon>
    </lineage>
</organism>
<dbReference type="Proteomes" id="UP000050961">
    <property type="component" value="Unassembled WGS sequence"/>
</dbReference>
<dbReference type="InterPro" id="IPR050491">
    <property type="entry name" value="AmpC-like"/>
</dbReference>
<gene>
    <name evidence="4" type="ORF">FD15_GL001625</name>
</gene>
<dbReference type="SUPFAM" id="SSF56601">
    <property type="entry name" value="beta-lactamase/transpeptidase-like"/>
    <property type="match status" value="1"/>
</dbReference>
<dbReference type="PATRIC" id="fig|1423806.3.peg.1647"/>
<comment type="subcellular location">
    <subcellularLocation>
        <location evidence="1">Membrane</location>
    </subcellularLocation>
</comment>
<dbReference type="eggNOG" id="COG1680">
    <property type="taxonomic scope" value="Bacteria"/>
</dbReference>
<dbReference type="STRING" id="1423806.FD15_GL001625"/>
<protein>
    <submittedName>
        <fullName evidence="4">Beta-lactamase class C related penicillin binding protein</fullName>
    </submittedName>
</protein>
<evidence type="ECO:0000259" key="3">
    <source>
        <dbReference type="Pfam" id="PF00144"/>
    </source>
</evidence>
<accession>A0A0R2DYS5</accession>
<dbReference type="InterPro" id="IPR012338">
    <property type="entry name" value="Beta-lactam/transpept-like"/>
</dbReference>
<dbReference type="PANTHER" id="PTHR46825">
    <property type="entry name" value="D-ALANYL-D-ALANINE-CARBOXYPEPTIDASE/ENDOPEPTIDASE AMPH"/>
    <property type="match status" value="1"/>
</dbReference>
<dbReference type="GO" id="GO:0016020">
    <property type="term" value="C:membrane"/>
    <property type="evidence" value="ECO:0007669"/>
    <property type="project" value="UniProtKB-SubCell"/>
</dbReference>
<evidence type="ECO:0000256" key="2">
    <source>
        <dbReference type="ARBA" id="ARBA00023136"/>
    </source>
</evidence>
<dbReference type="PANTHER" id="PTHR46825:SF11">
    <property type="entry name" value="PENICILLIN-BINDING PROTEIN 4"/>
    <property type="match status" value="1"/>
</dbReference>
<dbReference type="Pfam" id="PF00144">
    <property type="entry name" value="Beta-lactamase"/>
    <property type="match status" value="1"/>
</dbReference>
<proteinExistence type="predicted"/>
<dbReference type="AlphaFoldDB" id="A0A0R2DYS5"/>
<dbReference type="Gene3D" id="3.40.710.10">
    <property type="entry name" value="DD-peptidase/beta-lactamase superfamily"/>
    <property type="match status" value="1"/>
</dbReference>
<sequence>MMTKKRYKWIVAFLLIALLTGIFIGHRLNERKQMIESNTPSVVNEGKTPALQKIETPERKRDQFATTVKDKHEKIVTNFVENELKNDGFIGTALIIKNGKVIFQKGYGYAERLENKKNSPNSLFQIGSVQKGATGVMLMKLVQEGRVSLNDKLSKYFPSIGYGSLVTLREMLNMISGISLKSLPVKAMSQDQFVKYDVKNVRVNPKNIGKQNYEPANFVLLAGIIQKVTKRSYYDEFRRMIQKPLGLRNTYFFNDYYKLTDGRTIAYSSGNKRDYRMPVSEKGYQYTNELGTGNLYMTNGDLYKMLRAFITGGVLNAKYTTELYTVFPPNNTYSSGLYHLKYMEPFNSLGIHNGYHFHGIEYGYETIGDISADGQQAVILQTNNSNANRPFNIAFDSKLYHFLLAH</sequence>
<evidence type="ECO:0000256" key="1">
    <source>
        <dbReference type="ARBA" id="ARBA00004370"/>
    </source>
</evidence>
<dbReference type="InterPro" id="IPR001466">
    <property type="entry name" value="Beta-lactam-related"/>
</dbReference>
<reference evidence="4 5" key="1">
    <citation type="journal article" date="2015" name="Genome Announc.">
        <title>Expanding the biotechnology potential of lactobacilli through comparative genomics of 213 strains and associated genera.</title>
        <authorList>
            <person name="Sun Z."/>
            <person name="Harris H.M."/>
            <person name="McCann A."/>
            <person name="Guo C."/>
            <person name="Argimon S."/>
            <person name="Zhang W."/>
            <person name="Yang X."/>
            <person name="Jeffery I.B."/>
            <person name="Cooney J.C."/>
            <person name="Kagawa T.F."/>
            <person name="Liu W."/>
            <person name="Song Y."/>
            <person name="Salvetti E."/>
            <person name="Wrobel A."/>
            <person name="Rasinkangas P."/>
            <person name="Parkhill J."/>
            <person name="Rea M.C."/>
            <person name="O'Sullivan O."/>
            <person name="Ritari J."/>
            <person name="Douillard F.P."/>
            <person name="Paul Ross R."/>
            <person name="Yang R."/>
            <person name="Briner A.E."/>
            <person name="Felis G.E."/>
            <person name="de Vos W.M."/>
            <person name="Barrangou R."/>
            <person name="Klaenhammer T.R."/>
            <person name="Caufield P.W."/>
            <person name="Cui Y."/>
            <person name="Zhang H."/>
            <person name="O'Toole P.W."/>
        </authorList>
    </citation>
    <scope>NUCLEOTIDE SEQUENCE [LARGE SCALE GENOMIC DNA]</scope>
    <source>
        <strain evidence="4 5">DSM 21376</strain>
    </source>
</reference>
<keyword evidence="5" id="KW-1185">Reference proteome</keyword>
<feature type="domain" description="Beta-lactamase-related" evidence="3">
    <location>
        <begin position="78"/>
        <end position="390"/>
    </location>
</feature>
<evidence type="ECO:0000313" key="5">
    <source>
        <dbReference type="Proteomes" id="UP000050961"/>
    </source>
</evidence>
<name>A0A0R2DYS5_9LACO</name>
<evidence type="ECO:0000313" key="4">
    <source>
        <dbReference type="EMBL" id="KRN05818.1"/>
    </source>
</evidence>
<comment type="caution">
    <text evidence="4">The sequence shown here is derived from an EMBL/GenBank/DDBJ whole genome shotgun (WGS) entry which is preliminary data.</text>
</comment>
<dbReference type="EMBL" id="AYZF01000016">
    <property type="protein sequence ID" value="KRN05818.1"/>
    <property type="molecule type" value="Genomic_DNA"/>
</dbReference>